<name>A0ABT0PIW3_9GAMM</name>
<dbReference type="EMBL" id="JAMFLX010000022">
    <property type="protein sequence ID" value="MCL6271268.1"/>
    <property type="molecule type" value="Genomic_DNA"/>
</dbReference>
<evidence type="ECO:0000256" key="1">
    <source>
        <dbReference type="NCBIfam" id="TIGR02722"/>
    </source>
</evidence>
<keyword evidence="4" id="KW-1185">Reference proteome</keyword>
<feature type="chain" id="PRO_5045169659" description="Penicillin-binding protein activator LpoB" evidence="2">
    <location>
        <begin position="20"/>
        <end position="206"/>
    </location>
</feature>
<dbReference type="Pfam" id="PF13036">
    <property type="entry name" value="LpoB"/>
    <property type="match status" value="1"/>
</dbReference>
<dbReference type="InterPro" id="IPR014094">
    <property type="entry name" value="LpoB"/>
</dbReference>
<keyword evidence="2" id="KW-0732">Signal</keyword>
<dbReference type="RefSeq" id="WP_249700756.1">
    <property type="nucleotide sequence ID" value="NZ_JAMFLX010000022.1"/>
</dbReference>
<dbReference type="Gene3D" id="3.40.50.10610">
    <property type="entry name" value="ABC-type transport auxiliary lipoprotein component"/>
    <property type="match status" value="1"/>
</dbReference>
<comment type="caution">
    <text evidence="3">The sequence shown here is derived from an EMBL/GenBank/DDBJ whole genome shotgun (WGS) entry which is preliminary data.</text>
</comment>
<evidence type="ECO:0000313" key="4">
    <source>
        <dbReference type="Proteomes" id="UP001203338"/>
    </source>
</evidence>
<dbReference type="PROSITE" id="PS51257">
    <property type="entry name" value="PROKAR_LIPOPROTEIN"/>
    <property type="match status" value="1"/>
</dbReference>
<accession>A0ABT0PIW3</accession>
<protein>
    <recommendedName>
        <fullName evidence="1">Penicillin-binding protein activator LpoB</fullName>
    </recommendedName>
</protein>
<evidence type="ECO:0000313" key="3">
    <source>
        <dbReference type="EMBL" id="MCL6271268.1"/>
    </source>
</evidence>
<gene>
    <name evidence="3" type="primary">lpoB</name>
    <name evidence="3" type="ORF">M3P05_15180</name>
</gene>
<reference evidence="3 4" key="1">
    <citation type="submission" date="2022-05" db="EMBL/GenBank/DDBJ databases">
        <authorList>
            <person name="Park J.-S."/>
        </authorList>
    </citation>
    <scope>NUCLEOTIDE SEQUENCE [LARGE SCALE GENOMIC DNA]</scope>
    <source>
        <strain evidence="3 4">2012CJ34-2</strain>
    </source>
</reference>
<evidence type="ECO:0000256" key="2">
    <source>
        <dbReference type="SAM" id="SignalP"/>
    </source>
</evidence>
<proteinExistence type="predicted"/>
<feature type="signal peptide" evidence="2">
    <location>
        <begin position="1"/>
        <end position="19"/>
    </location>
</feature>
<organism evidence="3 4">
    <name type="scientific">Parendozoicomonas callyspongiae</name>
    <dbReference type="NCBI Taxonomy" id="2942213"/>
    <lineage>
        <taxon>Bacteria</taxon>
        <taxon>Pseudomonadati</taxon>
        <taxon>Pseudomonadota</taxon>
        <taxon>Gammaproteobacteria</taxon>
        <taxon>Oceanospirillales</taxon>
        <taxon>Endozoicomonadaceae</taxon>
        <taxon>Parendozoicomonas</taxon>
    </lineage>
</organism>
<dbReference type="NCBIfam" id="TIGR02722">
    <property type="entry name" value="lp"/>
    <property type="match status" value="1"/>
</dbReference>
<sequence>MIKKFIKPAVVACVMTLMAGCATQTTYVDPAQDKTVVMGLDYKDFNSAAKQAVTGIAKSPLMVHPQMAQGARYVISVSPIVNDTTQRIDTDQLTKKMRSELLKTGRFITTTAVTANGPEDAMTEKVRKLSSSKLINQATVKKNGTVIAPDFNLTGKIIQRNNKVDRNTQQVDYYFQLTLTNLEKGLAYYEDSIQIIKRGSNKSVSW</sequence>
<dbReference type="Proteomes" id="UP001203338">
    <property type="component" value="Unassembled WGS sequence"/>
</dbReference>